<comment type="caution">
    <text evidence="1">The sequence shown here is derived from an EMBL/GenBank/DDBJ whole genome shotgun (WGS) entry which is preliminary data.</text>
</comment>
<proteinExistence type="predicted"/>
<name>A0AAN7UA67_9PEZI</name>
<evidence type="ECO:0000313" key="1">
    <source>
        <dbReference type="EMBL" id="KAK5624393.1"/>
    </source>
</evidence>
<dbReference type="Proteomes" id="UP001305414">
    <property type="component" value="Unassembled WGS sequence"/>
</dbReference>
<accession>A0AAN7UA67</accession>
<keyword evidence="2" id="KW-1185">Reference proteome</keyword>
<evidence type="ECO:0000313" key="2">
    <source>
        <dbReference type="Proteomes" id="UP001305414"/>
    </source>
</evidence>
<organism evidence="1 2">
    <name type="scientific">Xylaria bambusicola</name>
    <dbReference type="NCBI Taxonomy" id="326684"/>
    <lineage>
        <taxon>Eukaryota</taxon>
        <taxon>Fungi</taxon>
        <taxon>Dikarya</taxon>
        <taxon>Ascomycota</taxon>
        <taxon>Pezizomycotina</taxon>
        <taxon>Sordariomycetes</taxon>
        <taxon>Xylariomycetidae</taxon>
        <taxon>Xylariales</taxon>
        <taxon>Xylariaceae</taxon>
        <taxon>Xylaria</taxon>
    </lineage>
</organism>
<dbReference type="EMBL" id="JAWHQM010000001">
    <property type="protein sequence ID" value="KAK5624393.1"/>
    <property type="molecule type" value="Genomic_DNA"/>
</dbReference>
<reference evidence="1 2" key="1">
    <citation type="submission" date="2023-10" db="EMBL/GenBank/DDBJ databases">
        <title>Draft genome sequence of Xylaria bambusicola isolate GMP-LS, the root and basal stem rot pathogen of sugarcane in Indonesia.</title>
        <authorList>
            <person name="Selvaraj P."/>
            <person name="Muralishankar V."/>
            <person name="Muruganantham S."/>
            <person name="Sp S."/>
            <person name="Haryani S."/>
            <person name="Lau K.J.X."/>
            <person name="Naqvi N.I."/>
        </authorList>
    </citation>
    <scope>NUCLEOTIDE SEQUENCE [LARGE SCALE GENOMIC DNA]</scope>
    <source>
        <strain evidence="1">GMP-LS</strain>
    </source>
</reference>
<dbReference type="AlphaFoldDB" id="A0AAN7UA67"/>
<gene>
    <name evidence="1" type="ORF">RRF57_000109</name>
</gene>
<protein>
    <submittedName>
        <fullName evidence="1">Uncharacterized protein</fullName>
    </submittedName>
</protein>
<sequence length="97" mass="10860">MSFPHSPSRSSSHPSRSPYQWLLADRSFAQTAHAMRLLRRNEKGSVHGRVLVRRTPMGLPEGPEQPVVYLAKQSCHDVGQVWEVFSAQFVASASTNE</sequence>